<dbReference type="KEGG" id="bbis:104998562"/>
<reference evidence="5" key="1">
    <citation type="submission" date="2025-08" db="UniProtKB">
        <authorList>
            <consortium name="RefSeq"/>
        </authorList>
    </citation>
    <scope>IDENTIFICATION</scope>
    <source>
        <tissue evidence="5">Blood</tissue>
    </source>
</reference>
<proteinExistence type="predicted"/>
<dbReference type="GO" id="GO:0004867">
    <property type="term" value="F:serine-type endopeptidase inhibitor activity"/>
    <property type="evidence" value="ECO:0007669"/>
    <property type="project" value="TreeGrafter"/>
</dbReference>
<dbReference type="GO" id="GO:0005615">
    <property type="term" value="C:extracellular space"/>
    <property type="evidence" value="ECO:0007669"/>
    <property type="project" value="TreeGrafter"/>
</dbReference>
<evidence type="ECO:0000313" key="5">
    <source>
        <dbReference type="RefSeq" id="XP_010852111.1"/>
    </source>
</evidence>
<accession>A0A6P3IC78</accession>
<dbReference type="SUPFAM" id="SSF57256">
    <property type="entry name" value="Elafin-like"/>
    <property type="match status" value="2"/>
</dbReference>
<dbReference type="FunFam" id="4.10.75.10:FF:000001">
    <property type="entry name" value="Anosmin 1"/>
    <property type="match status" value="1"/>
</dbReference>
<organism evidence="4 5">
    <name type="scientific">Bison bison bison</name>
    <name type="common">North American plains bison</name>
    <dbReference type="NCBI Taxonomy" id="43346"/>
    <lineage>
        <taxon>Eukaryota</taxon>
        <taxon>Metazoa</taxon>
        <taxon>Chordata</taxon>
        <taxon>Craniata</taxon>
        <taxon>Vertebrata</taxon>
        <taxon>Euteleostomi</taxon>
        <taxon>Mammalia</taxon>
        <taxon>Eutheria</taxon>
        <taxon>Laurasiatheria</taxon>
        <taxon>Artiodactyla</taxon>
        <taxon>Ruminantia</taxon>
        <taxon>Pecora</taxon>
        <taxon>Bovidae</taxon>
        <taxon>Bovinae</taxon>
        <taxon>Bison</taxon>
    </lineage>
</organism>
<dbReference type="InterPro" id="IPR036645">
    <property type="entry name" value="Elafin-like_sf"/>
</dbReference>
<dbReference type="GO" id="GO:0019731">
    <property type="term" value="P:antibacterial humoral response"/>
    <property type="evidence" value="ECO:0007669"/>
    <property type="project" value="TreeGrafter"/>
</dbReference>
<evidence type="ECO:0000259" key="3">
    <source>
        <dbReference type="PROSITE" id="PS51390"/>
    </source>
</evidence>
<dbReference type="PANTHER" id="PTHR19441:SF13">
    <property type="entry name" value="WAP DOMAIN-CONTAINING PROTEIN"/>
    <property type="match status" value="1"/>
</dbReference>
<feature type="signal peptide" evidence="2">
    <location>
        <begin position="1"/>
        <end position="25"/>
    </location>
</feature>
<dbReference type="InterPro" id="IPR050514">
    <property type="entry name" value="WAP_four-disulfide_core"/>
</dbReference>
<keyword evidence="1" id="KW-0646">Protease inhibitor</keyword>
<dbReference type="PANTHER" id="PTHR19441">
    <property type="entry name" value="WHEY ACDIC PROTEIN WAP"/>
    <property type="match status" value="1"/>
</dbReference>
<gene>
    <name evidence="5" type="primary">LOC104998562</name>
</gene>
<evidence type="ECO:0000313" key="4">
    <source>
        <dbReference type="Proteomes" id="UP000515208"/>
    </source>
</evidence>
<keyword evidence="2" id="KW-0732">Signal</keyword>
<dbReference type="RefSeq" id="XP_010852111.1">
    <property type="nucleotide sequence ID" value="XM_010853809.1"/>
</dbReference>
<keyword evidence="4" id="KW-1185">Reference proteome</keyword>
<name>A0A6P3IC78_BISBB</name>
<dbReference type="Gene3D" id="4.10.75.10">
    <property type="entry name" value="Elafin-like"/>
    <property type="match status" value="2"/>
</dbReference>
<evidence type="ECO:0000256" key="1">
    <source>
        <dbReference type="ARBA" id="ARBA00022690"/>
    </source>
</evidence>
<dbReference type="SMART" id="SM00217">
    <property type="entry name" value="WAP"/>
    <property type="match status" value="2"/>
</dbReference>
<sequence length="189" mass="20904">MKSSSLIVFLVIFASGFLMPWAVEGALKQIGKRGVCPFIRPAMCLVYEPPECHSDWQCPKKQKCCQDVCGIKCMDPVDTSKPVKVTPGKCPVVTGHCESHKHVDDCQNDNHCLNGFKCCSGPCGNSCVLPVKGFDLWCRNIPRAVELKYSEACALSACALQQEKPLHENARTTESKLHSLQLEKVHTQQ</sequence>
<dbReference type="GO" id="GO:0045087">
    <property type="term" value="P:innate immune response"/>
    <property type="evidence" value="ECO:0007669"/>
    <property type="project" value="TreeGrafter"/>
</dbReference>
<dbReference type="AlphaFoldDB" id="A0A6P3IC78"/>
<protein>
    <submittedName>
        <fullName evidence="5">Antileukoproteinase-like</fullName>
    </submittedName>
</protein>
<evidence type="ECO:0000256" key="2">
    <source>
        <dbReference type="SAM" id="SignalP"/>
    </source>
</evidence>
<feature type="domain" description="WAP" evidence="3">
    <location>
        <begin position="29"/>
        <end position="77"/>
    </location>
</feature>
<dbReference type="InterPro" id="IPR008197">
    <property type="entry name" value="WAP_dom"/>
</dbReference>
<dbReference type="PRINTS" id="PR00003">
    <property type="entry name" value="4DISULPHCORE"/>
</dbReference>
<dbReference type="GeneID" id="104998562"/>
<dbReference type="Proteomes" id="UP000515208">
    <property type="component" value="Unplaced"/>
</dbReference>
<feature type="chain" id="PRO_5028371357" evidence="2">
    <location>
        <begin position="26"/>
        <end position="189"/>
    </location>
</feature>
<dbReference type="OrthoDB" id="4473401at2759"/>
<feature type="domain" description="WAP" evidence="3">
    <location>
        <begin position="83"/>
        <end position="131"/>
    </location>
</feature>
<dbReference type="PROSITE" id="PS51390">
    <property type="entry name" value="WAP"/>
    <property type="match status" value="2"/>
</dbReference>
<dbReference type="Pfam" id="PF00095">
    <property type="entry name" value="WAP"/>
    <property type="match status" value="2"/>
</dbReference>